<sequence>MLGDADDHQQAHPIILAHIAVDAVGPPIDVTPIAEVALAPAPMLLAPLLLETHDRVGRQPLGPIAEQRRERLLIVPGRDPLEIEPGDQFLDAARALQIRRQQARVEDRSTTTAVTDLRHLHRDVSQARLHRPFGQVAVADHRSAPILKALIGIPGQKARQLRLDGLSDELARPLPEQRMQRVVPLDFWL</sequence>
<dbReference type="STRING" id="765913.ThidrDRAFT_4532"/>
<accession>G2E8B8</accession>
<protein>
    <submittedName>
        <fullName evidence="1">Uncharacterized protein</fullName>
    </submittedName>
</protein>
<comment type="caution">
    <text evidence="1">The sequence shown here is derived from an EMBL/GenBank/DDBJ whole genome shotgun (WGS) entry which is preliminary data.</text>
</comment>
<gene>
    <name evidence="1" type="ORF">ThidrDRAFT_4532</name>
</gene>
<name>G2E8B8_9GAMM</name>
<evidence type="ECO:0000313" key="1">
    <source>
        <dbReference type="EMBL" id="EGV27657.1"/>
    </source>
</evidence>
<keyword evidence="2" id="KW-1185">Reference proteome</keyword>
<evidence type="ECO:0000313" key="2">
    <source>
        <dbReference type="Proteomes" id="UP000004200"/>
    </source>
</evidence>
<dbReference type="AlphaFoldDB" id="G2E8B8"/>
<proteinExistence type="predicted"/>
<organism evidence="1 2">
    <name type="scientific">Thiorhodococcus drewsii AZ1</name>
    <dbReference type="NCBI Taxonomy" id="765913"/>
    <lineage>
        <taxon>Bacteria</taxon>
        <taxon>Pseudomonadati</taxon>
        <taxon>Pseudomonadota</taxon>
        <taxon>Gammaproteobacteria</taxon>
        <taxon>Chromatiales</taxon>
        <taxon>Chromatiaceae</taxon>
        <taxon>Thiorhodococcus</taxon>
    </lineage>
</organism>
<dbReference type="Proteomes" id="UP000004200">
    <property type="component" value="Unassembled WGS sequence"/>
</dbReference>
<dbReference type="EMBL" id="AFWT01000073">
    <property type="protein sequence ID" value="EGV27657.1"/>
    <property type="molecule type" value="Genomic_DNA"/>
</dbReference>
<reference evidence="1 2" key="1">
    <citation type="submission" date="2011-06" db="EMBL/GenBank/DDBJ databases">
        <title>The draft genome of Thiorhodococcus drewsii AZ1.</title>
        <authorList>
            <consortium name="US DOE Joint Genome Institute (JGI-PGF)"/>
            <person name="Lucas S."/>
            <person name="Han J."/>
            <person name="Lapidus A."/>
            <person name="Cheng J.-F."/>
            <person name="Goodwin L."/>
            <person name="Pitluck S."/>
            <person name="Peters L."/>
            <person name="Land M.L."/>
            <person name="Hauser L."/>
            <person name="Vogl K."/>
            <person name="Liu Z."/>
            <person name="Imhoff J."/>
            <person name="Thiel V."/>
            <person name="Frigaard N.-U."/>
            <person name="Bryant D.A."/>
            <person name="Woyke T.J."/>
        </authorList>
    </citation>
    <scope>NUCLEOTIDE SEQUENCE [LARGE SCALE GENOMIC DNA]</scope>
    <source>
        <strain evidence="1 2">AZ1</strain>
    </source>
</reference>